<reference evidence="1" key="2">
    <citation type="journal article" date="2015" name="Data Brief">
        <title>Shoot transcriptome of the giant reed, Arundo donax.</title>
        <authorList>
            <person name="Barrero R.A."/>
            <person name="Guerrero F.D."/>
            <person name="Moolhuijzen P."/>
            <person name="Goolsby J.A."/>
            <person name="Tidwell J."/>
            <person name="Bellgard S.E."/>
            <person name="Bellgard M.I."/>
        </authorList>
    </citation>
    <scope>NUCLEOTIDE SEQUENCE</scope>
    <source>
        <tissue evidence="1">Shoot tissue taken approximately 20 cm above the soil surface</tissue>
    </source>
</reference>
<organism evidence="1">
    <name type="scientific">Arundo donax</name>
    <name type="common">Giant reed</name>
    <name type="synonym">Donax arundinaceus</name>
    <dbReference type="NCBI Taxonomy" id="35708"/>
    <lineage>
        <taxon>Eukaryota</taxon>
        <taxon>Viridiplantae</taxon>
        <taxon>Streptophyta</taxon>
        <taxon>Embryophyta</taxon>
        <taxon>Tracheophyta</taxon>
        <taxon>Spermatophyta</taxon>
        <taxon>Magnoliopsida</taxon>
        <taxon>Liliopsida</taxon>
        <taxon>Poales</taxon>
        <taxon>Poaceae</taxon>
        <taxon>PACMAD clade</taxon>
        <taxon>Arundinoideae</taxon>
        <taxon>Arundineae</taxon>
        <taxon>Arundo</taxon>
    </lineage>
</organism>
<evidence type="ECO:0000313" key="1">
    <source>
        <dbReference type="EMBL" id="JAD57423.1"/>
    </source>
</evidence>
<dbReference type="EMBL" id="GBRH01240472">
    <property type="protein sequence ID" value="JAD57423.1"/>
    <property type="molecule type" value="Transcribed_RNA"/>
</dbReference>
<name>A0A0A9B5I5_ARUDO</name>
<protein>
    <submittedName>
        <fullName evidence="1">Uncharacterized protein</fullName>
    </submittedName>
</protein>
<reference evidence="1" key="1">
    <citation type="submission" date="2014-09" db="EMBL/GenBank/DDBJ databases">
        <authorList>
            <person name="Magalhaes I.L.F."/>
            <person name="Oliveira U."/>
            <person name="Santos F.R."/>
            <person name="Vidigal T.H.D.A."/>
            <person name="Brescovit A.D."/>
            <person name="Santos A.J."/>
        </authorList>
    </citation>
    <scope>NUCLEOTIDE SEQUENCE</scope>
    <source>
        <tissue evidence="1">Shoot tissue taken approximately 20 cm above the soil surface</tissue>
    </source>
</reference>
<proteinExistence type="predicted"/>
<accession>A0A0A9B5I5</accession>
<sequence length="9" mass="891">MALIAASSQ</sequence>